<reference evidence="1" key="2">
    <citation type="journal article" date="2015" name="Data Brief">
        <title>Shoot transcriptome of the giant reed, Arundo donax.</title>
        <authorList>
            <person name="Barrero R.A."/>
            <person name="Guerrero F.D."/>
            <person name="Moolhuijzen P."/>
            <person name="Goolsby J.A."/>
            <person name="Tidwell J."/>
            <person name="Bellgard S.E."/>
            <person name="Bellgard M.I."/>
        </authorList>
    </citation>
    <scope>NUCLEOTIDE SEQUENCE</scope>
    <source>
        <tissue evidence="1">Shoot tissue taken approximately 20 cm above the soil surface</tissue>
    </source>
</reference>
<protein>
    <submittedName>
        <fullName evidence="1">Uncharacterized protein</fullName>
    </submittedName>
</protein>
<dbReference type="EMBL" id="GBRH01282185">
    <property type="protein sequence ID" value="JAD15710.1"/>
    <property type="molecule type" value="Transcribed_RNA"/>
</dbReference>
<proteinExistence type="predicted"/>
<accession>A0A0A9TYT0</accession>
<name>A0A0A9TYT0_ARUDO</name>
<evidence type="ECO:0000313" key="1">
    <source>
        <dbReference type="EMBL" id="JAD15710.1"/>
    </source>
</evidence>
<organism evidence="1">
    <name type="scientific">Arundo donax</name>
    <name type="common">Giant reed</name>
    <name type="synonym">Donax arundinaceus</name>
    <dbReference type="NCBI Taxonomy" id="35708"/>
    <lineage>
        <taxon>Eukaryota</taxon>
        <taxon>Viridiplantae</taxon>
        <taxon>Streptophyta</taxon>
        <taxon>Embryophyta</taxon>
        <taxon>Tracheophyta</taxon>
        <taxon>Spermatophyta</taxon>
        <taxon>Magnoliopsida</taxon>
        <taxon>Liliopsida</taxon>
        <taxon>Poales</taxon>
        <taxon>Poaceae</taxon>
        <taxon>PACMAD clade</taxon>
        <taxon>Arundinoideae</taxon>
        <taxon>Arundineae</taxon>
        <taxon>Arundo</taxon>
    </lineage>
</organism>
<sequence length="29" mass="3450">MLNPTHFKMKLVLLLRSRILSVQNQWAVI</sequence>
<dbReference type="AlphaFoldDB" id="A0A0A9TYT0"/>
<reference evidence="1" key="1">
    <citation type="submission" date="2014-09" db="EMBL/GenBank/DDBJ databases">
        <authorList>
            <person name="Magalhaes I.L.F."/>
            <person name="Oliveira U."/>
            <person name="Santos F.R."/>
            <person name="Vidigal T.H.D.A."/>
            <person name="Brescovit A.D."/>
            <person name="Santos A.J."/>
        </authorList>
    </citation>
    <scope>NUCLEOTIDE SEQUENCE</scope>
    <source>
        <tissue evidence="1">Shoot tissue taken approximately 20 cm above the soil surface</tissue>
    </source>
</reference>